<keyword evidence="2" id="KW-1133">Transmembrane helix</keyword>
<feature type="region of interest" description="Disordered" evidence="1">
    <location>
        <begin position="87"/>
        <end position="112"/>
    </location>
</feature>
<proteinExistence type="predicted"/>
<dbReference type="RefSeq" id="WP_345394598.1">
    <property type="nucleotide sequence ID" value="NZ_BAABLA010000022.1"/>
</dbReference>
<dbReference type="Proteomes" id="UP001596337">
    <property type="component" value="Unassembled WGS sequence"/>
</dbReference>
<comment type="caution">
    <text evidence="3">The sequence shown here is derived from an EMBL/GenBank/DDBJ whole genome shotgun (WGS) entry which is preliminary data.</text>
</comment>
<organism evidence="3 4">
    <name type="scientific">Haloechinothrix salitolerans</name>
    <dbReference type="NCBI Taxonomy" id="926830"/>
    <lineage>
        <taxon>Bacteria</taxon>
        <taxon>Bacillati</taxon>
        <taxon>Actinomycetota</taxon>
        <taxon>Actinomycetes</taxon>
        <taxon>Pseudonocardiales</taxon>
        <taxon>Pseudonocardiaceae</taxon>
        <taxon>Haloechinothrix</taxon>
    </lineage>
</organism>
<evidence type="ECO:0000313" key="3">
    <source>
        <dbReference type="EMBL" id="MFC6867116.1"/>
    </source>
</evidence>
<gene>
    <name evidence="3" type="ORF">ACFQGD_08145</name>
</gene>
<accession>A0ABW2BVP2</accession>
<keyword evidence="2" id="KW-0472">Membrane</keyword>
<keyword evidence="4" id="KW-1185">Reference proteome</keyword>
<feature type="compositionally biased region" description="Polar residues" evidence="1">
    <location>
        <begin position="95"/>
        <end position="105"/>
    </location>
</feature>
<reference evidence="4" key="1">
    <citation type="journal article" date="2019" name="Int. J. Syst. Evol. Microbiol.">
        <title>The Global Catalogue of Microorganisms (GCM) 10K type strain sequencing project: providing services to taxonomists for standard genome sequencing and annotation.</title>
        <authorList>
            <consortium name="The Broad Institute Genomics Platform"/>
            <consortium name="The Broad Institute Genome Sequencing Center for Infectious Disease"/>
            <person name="Wu L."/>
            <person name="Ma J."/>
        </authorList>
    </citation>
    <scope>NUCLEOTIDE SEQUENCE [LARGE SCALE GENOMIC DNA]</scope>
    <source>
        <strain evidence="4">KCTC 32255</strain>
    </source>
</reference>
<sequence length="112" mass="12200">MQTFLNNVLHPFTVATVLMALTWIACAAVFLAGLAMATALVRAAQHVIQKSTCSVRSRRAQDNAQSVTVRPTDSTTKVINLDHYRHSRSKYHGRLSTTAPANNPESRPDGPA</sequence>
<dbReference type="EMBL" id="JBHSXX010000001">
    <property type="protein sequence ID" value="MFC6867116.1"/>
    <property type="molecule type" value="Genomic_DNA"/>
</dbReference>
<evidence type="ECO:0000256" key="1">
    <source>
        <dbReference type="SAM" id="MobiDB-lite"/>
    </source>
</evidence>
<protein>
    <submittedName>
        <fullName evidence="3">Uncharacterized protein</fullName>
    </submittedName>
</protein>
<evidence type="ECO:0000256" key="2">
    <source>
        <dbReference type="SAM" id="Phobius"/>
    </source>
</evidence>
<keyword evidence="2" id="KW-0812">Transmembrane</keyword>
<evidence type="ECO:0000313" key="4">
    <source>
        <dbReference type="Proteomes" id="UP001596337"/>
    </source>
</evidence>
<feature type="transmembrane region" description="Helical" evidence="2">
    <location>
        <begin position="12"/>
        <end position="41"/>
    </location>
</feature>
<name>A0ABW2BVP2_9PSEU</name>